<dbReference type="Pfam" id="PF24344">
    <property type="entry name" value="PH_23"/>
    <property type="match status" value="1"/>
</dbReference>
<feature type="compositionally biased region" description="Basic residues" evidence="1">
    <location>
        <begin position="252"/>
        <end position="261"/>
    </location>
</feature>
<feature type="compositionally biased region" description="Basic and acidic residues" evidence="1">
    <location>
        <begin position="189"/>
        <end position="215"/>
    </location>
</feature>
<accession>A0ABR0EU08</accession>
<feature type="compositionally biased region" description="Low complexity" evidence="1">
    <location>
        <begin position="1325"/>
        <end position="1337"/>
    </location>
</feature>
<dbReference type="Proteomes" id="UP001305779">
    <property type="component" value="Unassembled WGS sequence"/>
</dbReference>
<dbReference type="InterPro" id="IPR056223">
    <property type="entry name" value="PH_24"/>
</dbReference>
<feature type="compositionally biased region" description="Polar residues" evidence="1">
    <location>
        <begin position="307"/>
        <end position="328"/>
    </location>
</feature>
<name>A0ABR0EU08_ZASCE</name>
<reference evidence="5 6" key="1">
    <citation type="journal article" date="2023" name="G3 (Bethesda)">
        <title>A chromosome-level genome assembly of Zasmidium syzygii isolated from banana leaves.</title>
        <authorList>
            <person name="van Westerhoven A.C."/>
            <person name="Mehrabi R."/>
            <person name="Talebi R."/>
            <person name="Steentjes M.B.F."/>
            <person name="Corcolon B."/>
            <person name="Chong P.A."/>
            <person name="Kema G.H.J."/>
            <person name="Seidl M.F."/>
        </authorList>
    </citation>
    <scope>NUCLEOTIDE SEQUENCE [LARGE SCALE GENOMIC DNA]</scope>
    <source>
        <strain evidence="5 6">P124</strain>
    </source>
</reference>
<keyword evidence="6" id="KW-1185">Reference proteome</keyword>
<feature type="region of interest" description="Disordered" evidence="1">
    <location>
        <begin position="114"/>
        <end position="670"/>
    </location>
</feature>
<feature type="region of interest" description="Disordered" evidence="1">
    <location>
        <begin position="1"/>
        <end position="61"/>
    </location>
</feature>
<feature type="compositionally biased region" description="Basic and acidic residues" evidence="1">
    <location>
        <begin position="801"/>
        <end position="810"/>
    </location>
</feature>
<feature type="region of interest" description="Disordered" evidence="1">
    <location>
        <begin position="787"/>
        <end position="810"/>
    </location>
</feature>
<feature type="compositionally biased region" description="Pro residues" evidence="1">
    <location>
        <begin position="408"/>
        <end position="420"/>
    </location>
</feature>
<feature type="domain" description="PH" evidence="3">
    <location>
        <begin position="882"/>
        <end position="1023"/>
    </location>
</feature>
<dbReference type="EMBL" id="JAXOVC010000002">
    <property type="protein sequence ID" value="KAK4504648.1"/>
    <property type="molecule type" value="Genomic_DNA"/>
</dbReference>
<organism evidence="5 6">
    <name type="scientific">Zasmidium cellare</name>
    <name type="common">Wine cellar mold</name>
    <name type="synonym">Racodium cellare</name>
    <dbReference type="NCBI Taxonomy" id="395010"/>
    <lineage>
        <taxon>Eukaryota</taxon>
        <taxon>Fungi</taxon>
        <taxon>Dikarya</taxon>
        <taxon>Ascomycota</taxon>
        <taxon>Pezizomycotina</taxon>
        <taxon>Dothideomycetes</taxon>
        <taxon>Dothideomycetidae</taxon>
        <taxon>Mycosphaerellales</taxon>
        <taxon>Mycosphaerellaceae</taxon>
        <taxon>Zasmidium</taxon>
    </lineage>
</organism>
<comment type="caution">
    <text evidence="5">The sequence shown here is derived from an EMBL/GenBank/DDBJ whole genome shotgun (WGS) entry which is preliminary data.</text>
</comment>
<feature type="compositionally biased region" description="Basic residues" evidence="1">
    <location>
        <begin position="515"/>
        <end position="524"/>
    </location>
</feature>
<evidence type="ECO:0000313" key="6">
    <source>
        <dbReference type="Proteomes" id="UP001305779"/>
    </source>
</evidence>
<feature type="compositionally biased region" description="Basic and acidic residues" evidence="1">
    <location>
        <begin position="1053"/>
        <end position="1074"/>
    </location>
</feature>
<evidence type="ECO:0000256" key="1">
    <source>
        <dbReference type="SAM" id="MobiDB-lite"/>
    </source>
</evidence>
<evidence type="ECO:0000313" key="5">
    <source>
        <dbReference type="EMBL" id="KAK4504648.1"/>
    </source>
</evidence>
<feature type="compositionally biased region" description="Polar residues" evidence="1">
    <location>
        <begin position="1158"/>
        <end position="1171"/>
    </location>
</feature>
<feature type="compositionally biased region" description="Low complexity" evidence="1">
    <location>
        <begin position="129"/>
        <end position="147"/>
    </location>
</feature>
<dbReference type="InterPro" id="IPR056416">
    <property type="entry name" value="DH_2_fung"/>
</dbReference>
<evidence type="ECO:0000259" key="3">
    <source>
        <dbReference type="Pfam" id="PF24344"/>
    </source>
</evidence>
<dbReference type="InterPro" id="IPR056222">
    <property type="entry name" value="PH_23"/>
</dbReference>
<gene>
    <name evidence="5" type="ORF">PRZ48_002609</name>
</gene>
<evidence type="ECO:0000259" key="2">
    <source>
        <dbReference type="Pfam" id="PF24340"/>
    </source>
</evidence>
<feature type="compositionally biased region" description="Basic and acidic residues" evidence="1">
    <location>
        <begin position="1231"/>
        <end position="1242"/>
    </location>
</feature>
<dbReference type="Pfam" id="PF24345">
    <property type="entry name" value="PH_24"/>
    <property type="match status" value="1"/>
</dbReference>
<feature type="compositionally biased region" description="Low complexity" evidence="1">
    <location>
        <begin position="551"/>
        <end position="560"/>
    </location>
</feature>
<feature type="domain" description="PH" evidence="4">
    <location>
        <begin position="1415"/>
        <end position="1554"/>
    </location>
</feature>
<sequence length="1794" mass="197146">MFDVTTPGAQNAIDAMSDVLSGSPDSQDLPMPSPNDARAKNTPDKKAVDLGPKLAKKRSQDFASKIQGWNQAGGGIVHEQDEVVVIEERAPTPKKVGKKTSKSNDVVPIVVVEPDAAAPKSAENEAKPSRPTTPKTPATPAVETPKTSGAKKTGRDIDLGKGAWVRRKSKPSNEPTPEVKGVGTPKKRVISDGHWRRDRTKEEPKPTPEKVKDTTPKPVTIKRSVVNVGMKFPPSHQDFAESDPEPEPLRVRPLRQSRSKSRSPSADGRRGTPDYETSGTKVYIKRRRRSRTVEEDAKYKDPRKSESSFTAPSSIDKPSSATDITTPSTSPPKDIKSEPRQRVRKSVSKEDGRVRSATQSLEAEDAQRVASGGRRRAKTPVSDEERRRPSTSAQAYAMRITENLKKPSTPPAPAPAPAAPAAPKIYGNRIEGWLANMPDPFTDERSLTPEPLDIPKQKSRKRLDTEENEVAHDESRKSSGQRRVSRKEKELVRDIEDRHDAGESRDQSPSGPASLKRRGARKKSMSPVKGRDSRDSTPTNDAMMSGALPASSLQSSRTSSANTQSDRFRIPSGGKPLSTILSVDTQPPPRAYPQKRQYPTIPEDASIADGSVLSRASDGDSPRRNGTGLKRRATKHEDLMSVLSMSRDDSHPMTSRRSIRASRRQARPEATTVGDIMNELSADELRYQRELRTLVDGVIPVLLQHALSDNGSAPGKRVFSHPTSDTRPIVDMGVALEKLKTMHKRIPMHEPGELLTWADGAARLYSEYLRAWRLGFKDIVVNLAPADQSSKKDGSTPWDDGLPRNKDGDLVDGKGERVDVAYLLKRPLVRVKYLAKVFKTINQLQPSANAEDMTARYNDLVADAKKRVNDEQARLEDEAAAAIDATRARDPRSLAPITGVSIDPTRSVRARDYFDMDLNHSSGQQLGCKIEIIYRDDAPDRGKAGDLLFCEVSTIGRWLLFPPLPLSLVSARKGERPGELVVMIRGFLSNARQWREVMSLQADDEQTAVDWLPMLGSSPMPPRLSRKSSFNMLKAAPVPASDSAEPFGQSGDSPDKSRDPSPREIEVPIGERAKSSSRIWDGSEVNSVYTEDEPTRQRTAKAKRYYSTISPATADDIHQSGRDDATQPAYFYDQPRHDMYPGQAARRPVTGHSRSKSEWTGTSVTSSSQDYSVWMPTEDRDRYSDGSVSDDDDRPSRRRSTARPGMHRRTSSVPSMDMPSIPKVRQPTTPKRAESPSSDRDMLPSQKRAAAEREADPASAPATLQKRRLSKSKPEPEKGEAPPTPKHSRPLSLGLKSGIIPTFVPDFMKKGRRPSSPLKHEYEPSSASDSLSDSYFSDLDDIDSLTSESDGDDGDEGYSKREDVSTVGDLNAFQEYAMRGPRRSPPPASLPVLPENTLDPSESASQAPYRTVPPTRMEPAKTVACIFSWSERGTWDSLHPEECQVYVTPGLIEAFDIAQANSVPLSGEGKELTPSSKNIRPLIALELTPLVPLRRGTAVDISIRSPPTANSVIRMGNNVMFRSRSPEECEKLYNLINRARIDNPTYIALTNARGPVKQSNWSEAMDRQNSARTERKSWWNLGSKMGSSYRSKGSRTASIAATESSIGTVGSAFSALRRFSGGSRIFDLAKSTIQSKTGTRTRSTLSESLSSGAATPVPFDTTMGTPLGITNAKVRLYVRESAAKWRDMGSARMNVMLPPRQDPSLPANPKTTGTEKRILLVGKSKGETLLDVTLGESAFERVARTGIAVSVYEEKEHIGAVGGVMSAKTTVFMVQMKSERDAAYTFGLVGKLRY</sequence>
<feature type="region of interest" description="Disordered" evidence="1">
    <location>
        <begin position="1036"/>
        <end position="1414"/>
    </location>
</feature>
<feature type="domain" description="DBL homology" evidence="2">
    <location>
        <begin position="669"/>
        <end position="868"/>
    </location>
</feature>
<protein>
    <submittedName>
        <fullName evidence="5">Uncharacterized protein</fullName>
    </submittedName>
</protein>
<feature type="compositionally biased region" description="Basic and acidic residues" evidence="1">
    <location>
        <begin position="1115"/>
        <end position="1125"/>
    </location>
</feature>
<feature type="compositionally biased region" description="Basic and acidic residues" evidence="1">
    <location>
        <begin position="487"/>
        <end position="506"/>
    </location>
</feature>
<feature type="compositionally biased region" description="Low complexity" evidence="1">
    <location>
        <begin position="1638"/>
        <end position="1655"/>
    </location>
</feature>
<feature type="compositionally biased region" description="Basic and acidic residues" evidence="1">
    <location>
        <begin position="37"/>
        <end position="48"/>
    </location>
</feature>
<feature type="region of interest" description="Disordered" evidence="1">
    <location>
        <begin position="1638"/>
        <end position="1657"/>
    </location>
</feature>
<feature type="compositionally biased region" description="Polar residues" evidence="1">
    <location>
        <begin position="1398"/>
        <end position="1408"/>
    </location>
</feature>
<feature type="compositionally biased region" description="Basic and acidic residues" evidence="1">
    <location>
        <begin position="291"/>
        <end position="306"/>
    </location>
</feature>
<feature type="compositionally biased region" description="Acidic residues" evidence="1">
    <location>
        <begin position="1338"/>
        <end position="1356"/>
    </location>
</feature>
<feature type="compositionally biased region" description="Basic residues" evidence="1">
    <location>
        <begin position="1196"/>
        <end position="1210"/>
    </location>
</feature>
<proteinExistence type="predicted"/>
<evidence type="ECO:0000259" key="4">
    <source>
        <dbReference type="Pfam" id="PF24345"/>
    </source>
</evidence>
<feature type="compositionally biased region" description="Basic and acidic residues" evidence="1">
    <location>
        <begin position="333"/>
        <end position="354"/>
    </location>
</feature>
<dbReference type="Pfam" id="PF24340">
    <property type="entry name" value="DH_2"/>
    <property type="match status" value="1"/>
</dbReference>
<feature type="compositionally biased region" description="Basic and acidic residues" evidence="1">
    <location>
        <begin position="462"/>
        <end position="477"/>
    </location>
</feature>